<comment type="caution">
    <text evidence="1">The sequence shown here is derived from an EMBL/GenBank/DDBJ whole genome shotgun (WGS) entry which is preliminary data.</text>
</comment>
<sequence length="104" mass="11088">MCLAGHPRPGETAPIQLTISLSDGTVLPNSTPRQEFPKNSAVHWLETGHGSSGADYYLSPLPPPGSLVVTIAYPEFGIPPSRIEIGADAILDAATRVTRLWPKD</sequence>
<keyword evidence="2" id="KW-1185">Reference proteome</keyword>
<reference evidence="1 2" key="1">
    <citation type="submission" date="2023-11" db="EMBL/GenBank/DDBJ databases">
        <authorList>
            <person name="Val-Calvo J."/>
            <person name="Scortti M."/>
            <person name="Vazquez-Boland J."/>
        </authorList>
    </citation>
    <scope>NUCLEOTIDE SEQUENCE [LARGE SCALE GENOMIC DNA]</scope>
    <source>
        <strain evidence="1 2">DSM 46662</strain>
    </source>
</reference>
<organism evidence="1 2">
    <name type="scientific">Prescottella soli</name>
    <dbReference type="NCBI Taxonomy" id="1543852"/>
    <lineage>
        <taxon>Bacteria</taxon>
        <taxon>Bacillati</taxon>
        <taxon>Actinomycetota</taxon>
        <taxon>Actinomycetes</taxon>
        <taxon>Mycobacteriales</taxon>
        <taxon>Nocardiaceae</taxon>
        <taxon>Prescottella</taxon>
    </lineage>
</organism>
<evidence type="ECO:0000313" key="2">
    <source>
        <dbReference type="Proteomes" id="UP001629744"/>
    </source>
</evidence>
<accession>A0ABW9FUJ8</accession>
<proteinExistence type="predicted"/>
<protein>
    <submittedName>
        <fullName evidence="1">Uncharacterized protein</fullName>
    </submittedName>
</protein>
<dbReference type="Proteomes" id="UP001629744">
    <property type="component" value="Unassembled WGS sequence"/>
</dbReference>
<name>A0ABW9FUJ8_9NOCA</name>
<dbReference type="EMBL" id="JBDLNU010000003">
    <property type="protein sequence ID" value="MFM1729275.1"/>
    <property type="molecule type" value="Genomic_DNA"/>
</dbReference>
<dbReference type="RefSeq" id="WP_348605918.1">
    <property type="nucleotide sequence ID" value="NZ_CP157276.1"/>
</dbReference>
<evidence type="ECO:0000313" key="1">
    <source>
        <dbReference type="EMBL" id="MFM1729275.1"/>
    </source>
</evidence>
<gene>
    <name evidence="1" type="ORF">ABEU19_002783</name>
</gene>